<gene>
    <name evidence="3" type="ORF">ARMSODRAFT_884628</name>
</gene>
<feature type="compositionally biased region" description="Basic and acidic residues" evidence="1">
    <location>
        <begin position="205"/>
        <end position="222"/>
    </location>
</feature>
<dbReference type="PANTHER" id="PTHR31681:SF3">
    <property type="entry name" value="OS04G0690100 PROTEIN"/>
    <property type="match status" value="1"/>
</dbReference>
<dbReference type="SUPFAM" id="SSF56399">
    <property type="entry name" value="ADP-ribosylation"/>
    <property type="match status" value="1"/>
</dbReference>
<evidence type="ECO:0000259" key="2">
    <source>
        <dbReference type="Pfam" id="PF00644"/>
    </source>
</evidence>
<evidence type="ECO:0000313" key="3">
    <source>
        <dbReference type="EMBL" id="PBK70845.1"/>
    </source>
</evidence>
<organism evidence="3 4">
    <name type="scientific">Armillaria solidipes</name>
    <dbReference type="NCBI Taxonomy" id="1076256"/>
    <lineage>
        <taxon>Eukaryota</taxon>
        <taxon>Fungi</taxon>
        <taxon>Dikarya</taxon>
        <taxon>Basidiomycota</taxon>
        <taxon>Agaricomycotina</taxon>
        <taxon>Agaricomycetes</taxon>
        <taxon>Agaricomycetidae</taxon>
        <taxon>Agaricales</taxon>
        <taxon>Marasmiineae</taxon>
        <taxon>Physalacriaceae</taxon>
        <taxon>Armillaria</taxon>
    </lineage>
</organism>
<dbReference type="EMBL" id="KZ293425">
    <property type="protein sequence ID" value="PBK70845.1"/>
    <property type="molecule type" value="Genomic_DNA"/>
</dbReference>
<proteinExistence type="predicted"/>
<dbReference type="Gene3D" id="3.90.228.10">
    <property type="match status" value="1"/>
</dbReference>
<accession>A0A2H3BJ05</accession>
<dbReference type="InterPro" id="IPR012317">
    <property type="entry name" value="Poly(ADP-ribose)pol_cat_dom"/>
</dbReference>
<keyword evidence="4" id="KW-1185">Reference proteome</keyword>
<sequence length="248" mass="28696">MNNKCLVCYQNPKRNNYQFCSKFCTDRVARTAPQLLPVPEDHVMYRDVKTLFVNNWDRSTGHLPQIKRIYLITWSPSLRESFDSYRENVARTMTNKDKPKEVKRFRCEARMCRLGDPRESTTLCRMPTCRLCKAIKTGFETTLDYKRSLSPMQQRGVRFGRGIYMAASSSKAFQYAINGDSRSEHQAVLVTRVVLGNPQLVRKEDHKKEKLDKGYHSVEAHPENGGPTEDVVFDHNAVRPAYLIIVTQ</sequence>
<dbReference type="Pfam" id="PF00644">
    <property type="entry name" value="PARP"/>
    <property type="match status" value="1"/>
</dbReference>
<name>A0A2H3BJ05_9AGAR</name>
<reference evidence="4" key="1">
    <citation type="journal article" date="2017" name="Nat. Ecol. Evol.">
        <title>Genome expansion and lineage-specific genetic innovations in the forest pathogenic fungi Armillaria.</title>
        <authorList>
            <person name="Sipos G."/>
            <person name="Prasanna A.N."/>
            <person name="Walter M.C."/>
            <person name="O'Connor E."/>
            <person name="Balint B."/>
            <person name="Krizsan K."/>
            <person name="Kiss B."/>
            <person name="Hess J."/>
            <person name="Varga T."/>
            <person name="Slot J."/>
            <person name="Riley R."/>
            <person name="Boka B."/>
            <person name="Rigling D."/>
            <person name="Barry K."/>
            <person name="Lee J."/>
            <person name="Mihaltcheva S."/>
            <person name="LaButti K."/>
            <person name="Lipzen A."/>
            <person name="Waldron R."/>
            <person name="Moloney N.M."/>
            <person name="Sperisen C."/>
            <person name="Kredics L."/>
            <person name="Vagvoelgyi C."/>
            <person name="Patrignani A."/>
            <person name="Fitzpatrick D."/>
            <person name="Nagy I."/>
            <person name="Doyle S."/>
            <person name="Anderson J.B."/>
            <person name="Grigoriev I.V."/>
            <person name="Gueldener U."/>
            <person name="Muensterkoetter M."/>
            <person name="Nagy L.G."/>
        </authorList>
    </citation>
    <scope>NUCLEOTIDE SEQUENCE [LARGE SCALE GENOMIC DNA]</scope>
    <source>
        <strain evidence="4">28-4</strain>
    </source>
</reference>
<feature type="domain" description="PARP catalytic" evidence="2">
    <location>
        <begin position="153"/>
        <end position="221"/>
    </location>
</feature>
<feature type="region of interest" description="Disordered" evidence="1">
    <location>
        <begin position="205"/>
        <end position="231"/>
    </location>
</feature>
<protein>
    <recommendedName>
        <fullName evidence="2">PARP catalytic domain-containing protein</fullName>
    </recommendedName>
</protein>
<evidence type="ECO:0000313" key="4">
    <source>
        <dbReference type="Proteomes" id="UP000218334"/>
    </source>
</evidence>
<evidence type="ECO:0000256" key="1">
    <source>
        <dbReference type="SAM" id="MobiDB-lite"/>
    </source>
</evidence>
<dbReference type="Proteomes" id="UP000218334">
    <property type="component" value="Unassembled WGS sequence"/>
</dbReference>
<dbReference type="PANTHER" id="PTHR31681">
    <property type="entry name" value="C2H2-LIKE ZINC FINGER PROTEIN"/>
    <property type="match status" value="1"/>
</dbReference>
<dbReference type="AlphaFoldDB" id="A0A2H3BJ05"/>
<dbReference type="GO" id="GO:0003950">
    <property type="term" value="F:NAD+ poly-ADP-ribosyltransferase activity"/>
    <property type="evidence" value="ECO:0007669"/>
    <property type="project" value="InterPro"/>
</dbReference>